<dbReference type="Gene3D" id="2.40.50.100">
    <property type="match status" value="1"/>
</dbReference>
<evidence type="ECO:0000259" key="2">
    <source>
        <dbReference type="PROSITE" id="PS50968"/>
    </source>
</evidence>
<feature type="domain" description="Lipoyl-binding" evidence="2">
    <location>
        <begin position="110"/>
        <end position="179"/>
    </location>
</feature>
<dbReference type="PROSITE" id="PS00188">
    <property type="entry name" value="BIOTIN"/>
    <property type="match status" value="1"/>
</dbReference>
<dbReference type="Proteomes" id="UP000321168">
    <property type="component" value="Unassembled WGS sequence"/>
</dbReference>
<keyword evidence="1" id="KW-0092">Biotin</keyword>
<dbReference type="PANTHER" id="PTHR45266">
    <property type="entry name" value="OXALOACETATE DECARBOXYLASE ALPHA CHAIN"/>
    <property type="match status" value="1"/>
</dbReference>
<dbReference type="InterPro" id="IPR001882">
    <property type="entry name" value="Biotin_BS"/>
</dbReference>
<dbReference type="InterPro" id="IPR050709">
    <property type="entry name" value="Biotin_Carboxyl_Carrier/Decarb"/>
</dbReference>
<reference evidence="3 4" key="1">
    <citation type="submission" date="2019-08" db="EMBL/GenBank/DDBJ databases">
        <title>Genome of Luteibaculum oceani JCM 18817.</title>
        <authorList>
            <person name="Bowman J.P."/>
        </authorList>
    </citation>
    <scope>NUCLEOTIDE SEQUENCE [LARGE SCALE GENOMIC DNA]</scope>
    <source>
        <strain evidence="3 4">JCM 18817</strain>
    </source>
</reference>
<dbReference type="AlphaFoldDB" id="A0A5C6VIV5"/>
<dbReference type="EMBL" id="VORB01000001">
    <property type="protein sequence ID" value="TXC85383.1"/>
    <property type="molecule type" value="Genomic_DNA"/>
</dbReference>
<dbReference type="CDD" id="cd06850">
    <property type="entry name" value="biotinyl_domain"/>
    <property type="match status" value="1"/>
</dbReference>
<name>A0A5C6VIV5_9FLAO</name>
<dbReference type="Pfam" id="PF00364">
    <property type="entry name" value="Biotin_lipoyl"/>
    <property type="match status" value="1"/>
</dbReference>
<sequence length="179" mass="20080">MLSTFGAREKAMYEIEINDKSYQVAPKSQKLNTGLINGNPYEIDFIKVKEGEYHLLYNNKSYNVELIKFLEDKKHMELLVNGNKYTVAVKDEFDALLENLGLDMSLGGAEKELKAPMPGLVVDVLVEVGQELKDGEPVLILEAMKMENVLKATGDVKVKSIEVTKGRAVEKNQVLVNFE</sequence>
<dbReference type="RefSeq" id="WP_147012766.1">
    <property type="nucleotide sequence ID" value="NZ_VORB01000001.1"/>
</dbReference>
<dbReference type="InterPro" id="IPR000089">
    <property type="entry name" value="Biotin_lipoyl"/>
</dbReference>
<keyword evidence="4" id="KW-1185">Reference proteome</keyword>
<comment type="caution">
    <text evidence="3">The sequence shown here is derived from an EMBL/GenBank/DDBJ whole genome shotgun (WGS) entry which is preliminary data.</text>
</comment>
<dbReference type="InterPro" id="IPR011053">
    <property type="entry name" value="Single_hybrid_motif"/>
</dbReference>
<dbReference type="OrthoDB" id="9812676at2"/>
<gene>
    <name evidence="3" type="ORF">FRX97_01795</name>
</gene>
<dbReference type="PROSITE" id="PS50968">
    <property type="entry name" value="BIOTINYL_LIPOYL"/>
    <property type="match status" value="1"/>
</dbReference>
<protein>
    <submittedName>
        <fullName evidence="3">Acetyl-CoA carboxylase biotin carboxyl carrier protein subunit</fullName>
    </submittedName>
</protein>
<evidence type="ECO:0000313" key="4">
    <source>
        <dbReference type="Proteomes" id="UP000321168"/>
    </source>
</evidence>
<dbReference type="SUPFAM" id="SSF51230">
    <property type="entry name" value="Single hybrid motif"/>
    <property type="match status" value="1"/>
</dbReference>
<evidence type="ECO:0000313" key="3">
    <source>
        <dbReference type="EMBL" id="TXC85383.1"/>
    </source>
</evidence>
<evidence type="ECO:0000256" key="1">
    <source>
        <dbReference type="ARBA" id="ARBA00023267"/>
    </source>
</evidence>
<dbReference type="PANTHER" id="PTHR45266:SF3">
    <property type="entry name" value="OXALOACETATE DECARBOXYLASE ALPHA CHAIN"/>
    <property type="match status" value="1"/>
</dbReference>
<accession>A0A5C6VIV5</accession>
<dbReference type="FunFam" id="2.40.50.100:FF:000003">
    <property type="entry name" value="Acetyl-CoA carboxylase biotin carboxyl carrier protein"/>
    <property type="match status" value="1"/>
</dbReference>
<organism evidence="3 4">
    <name type="scientific">Luteibaculum oceani</name>
    <dbReference type="NCBI Taxonomy" id="1294296"/>
    <lineage>
        <taxon>Bacteria</taxon>
        <taxon>Pseudomonadati</taxon>
        <taxon>Bacteroidota</taxon>
        <taxon>Flavobacteriia</taxon>
        <taxon>Flavobacteriales</taxon>
        <taxon>Luteibaculaceae</taxon>
        <taxon>Luteibaculum</taxon>
    </lineage>
</organism>
<proteinExistence type="predicted"/>